<gene>
    <name evidence="1" type="ORF">HMPREF9453_00253</name>
</gene>
<reference evidence="1 2" key="1">
    <citation type="submission" date="2011-11" db="EMBL/GenBank/DDBJ databases">
        <title>The Genome Sequence of Dialister succinatiphilus YIT 11850.</title>
        <authorList>
            <consortium name="The Broad Institute Genome Sequencing Platform"/>
            <person name="Earl A."/>
            <person name="Ward D."/>
            <person name="Feldgarden M."/>
            <person name="Gevers D."/>
            <person name="Morotomi M."/>
            <person name="Young S.K."/>
            <person name="Zeng Q."/>
            <person name="Gargeya S."/>
            <person name="Fitzgerald M."/>
            <person name="Haas B."/>
            <person name="Abouelleil A."/>
            <person name="Alvarado L."/>
            <person name="Arachchi H.M."/>
            <person name="Berlin A."/>
            <person name="Brown A."/>
            <person name="Chapman S.B."/>
            <person name="Dunbar C."/>
            <person name="Gearin G."/>
            <person name="Goldberg J."/>
            <person name="Griggs A."/>
            <person name="Gujja S."/>
            <person name="Heiman D."/>
            <person name="Howarth C."/>
            <person name="Lui A."/>
            <person name="MacDonald P.J.P."/>
            <person name="Montmayeur A."/>
            <person name="Murphy C."/>
            <person name="Neiman D."/>
            <person name="Pearson M."/>
            <person name="Priest M."/>
            <person name="Roberts A."/>
            <person name="Saif S."/>
            <person name="Shea T."/>
            <person name="Sisk P."/>
            <person name="Stolte C."/>
            <person name="Sykes S."/>
            <person name="Wortman J."/>
            <person name="Nusbaum C."/>
            <person name="Birren B."/>
        </authorList>
    </citation>
    <scope>NUCLEOTIDE SEQUENCE [LARGE SCALE GENOMIC DNA]</scope>
    <source>
        <strain evidence="1 2">YIT 11850</strain>
    </source>
</reference>
<organism evidence="1 2">
    <name type="scientific">Dialister succinatiphilus YIT 11850</name>
    <dbReference type="NCBI Taxonomy" id="742743"/>
    <lineage>
        <taxon>Bacteria</taxon>
        <taxon>Bacillati</taxon>
        <taxon>Bacillota</taxon>
        <taxon>Negativicutes</taxon>
        <taxon>Veillonellales</taxon>
        <taxon>Veillonellaceae</taxon>
        <taxon>Dialister</taxon>
    </lineage>
</organism>
<dbReference type="STRING" id="742743.HMPREF9453_00253"/>
<dbReference type="Proteomes" id="UP000003277">
    <property type="component" value="Unassembled WGS sequence"/>
</dbReference>
<sequence length="68" mass="8058">MVRSIFVSVSGNFEGKLFVQLLALIYRSYIKKQMDENGLYKKYTMQTLLDDLDIIELYRQSKKLIISF</sequence>
<dbReference type="PATRIC" id="fig|742743.3.peg.254"/>
<evidence type="ECO:0000313" key="1">
    <source>
        <dbReference type="EMBL" id="EHO63782.1"/>
    </source>
</evidence>
<dbReference type="eggNOG" id="COG5421">
    <property type="taxonomic scope" value="Bacteria"/>
</dbReference>
<dbReference type="AlphaFoldDB" id="H1CY15"/>
<protein>
    <submittedName>
        <fullName evidence="1">Uncharacterized protein</fullName>
    </submittedName>
</protein>
<dbReference type="HOGENOM" id="CLU_2787148_0_0_9"/>
<comment type="caution">
    <text evidence="1">The sequence shown here is derived from an EMBL/GenBank/DDBJ whole genome shotgun (WGS) entry which is preliminary data.</text>
</comment>
<accession>H1CY15</accession>
<proteinExistence type="predicted"/>
<dbReference type="EMBL" id="ADLT01000008">
    <property type="protein sequence ID" value="EHO63782.1"/>
    <property type="molecule type" value="Genomic_DNA"/>
</dbReference>
<name>H1CY15_9FIRM</name>
<keyword evidence="2" id="KW-1185">Reference proteome</keyword>
<evidence type="ECO:0000313" key="2">
    <source>
        <dbReference type="Proteomes" id="UP000003277"/>
    </source>
</evidence>